<proteinExistence type="predicted"/>
<evidence type="ECO:0000256" key="1">
    <source>
        <dbReference type="PROSITE-ProRule" id="PRU00176"/>
    </source>
</evidence>
<evidence type="ECO:0000313" key="3">
    <source>
        <dbReference type="EMBL" id="CAH3019691.1"/>
    </source>
</evidence>
<protein>
    <recommendedName>
        <fullName evidence="2">RRM domain-containing protein</fullName>
    </recommendedName>
</protein>
<gene>
    <name evidence="3" type="ORF">PEVE_00003779</name>
</gene>
<name>A0ABN8LW48_9CNID</name>
<organism evidence="3 4">
    <name type="scientific">Porites evermanni</name>
    <dbReference type="NCBI Taxonomy" id="104178"/>
    <lineage>
        <taxon>Eukaryota</taxon>
        <taxon>Metazoa</taxon>
        <taxon>Cnidaria</taxon>
        <taxon>Anthozoa</taxon>
        <taxon>Hexacorallia</taxon>
        <taxon>Scleractinia</taxon>
        <taxon>Fungiina</taxon>
        <taxon>Poritidae</taxon>
        <taxon>Porites</taxon>
    </lineage>
</organism>
<dbReference type="EMBL" id="CALNXI010000123">
    <property type="protein sequence ID" value="CAH3019691.1"/>
    <property type="molecule type" value="Genomic_DNA"/>
</dbReference>
<dbReference type="PROSITE" id="PS50102">
    <property type="entry name" value="RRM"/>
    <property type="match status" value="1"/>
</dbReference>
<dbReference type="Proteomes" id="UP001159427">
    <property type="component" value="Unassembled WGS sequence"/>
</dbReference>
<dbReference type="SUPFAM" id="SSF54928">
    <property type="entry name" value="RNA-binding domain, RBD"/>
    <property type="match status" value="2"/>
</dbReference>
<reference evidence="3 4" key="1">
    <citation type="submission" date="2022-05" db="EMBL/GenBank/DDBJ databases">
        <authorList>
            <consortium name="Genoscope - CEA"/>
            <person name="William W."/>
        </authorList>
    </citation>
    <scope>NUCLEOTIDE SEQUENCE [LARGE SCALE GENOMIC DNA]</scope>
</reference>
<dbReference type="Gene3D" id="3.30.70.330">
    <property type="match status" value="3"/>
</dbReference>
<dbReference type="InterPro" id="IPR012677">
    <property type="entry name" value="Nucleotide-bd_a/b_plait_sf"/>
</dbReference>
<accession>A0ABN8LW48</accession>
<dbReference type="InterPro" id="IPR000504">
    <property type="entry name" value="RRM_dom"/>
</dbReference>
<keyword evidence="1" id="KW-0694">RNA-binding</keyword>
<evidence type="ECO:0000259" key="2">
    <source>
        <dbReference type="PROSITE" id="PS50102"/>
    </source>
</evidence>
<sequence length="180" mass="19840">MEFNPEEGFSVITFMSAESARGVLNKENLTLDNAELTVTLRKPTKKLPVDTKTLFVKGLSEKTTRDGLETFMEVASGLEVLDVQFGEQGGALVVFKETYSYDTITQKVAKKPLDGNMLAVEQVPVCHCVQVTGLNTAKTTEDALRYYFEKHKSGGGDVSSVELNIKDGWALVYFENPDGM</sequence>
<feature type="domain" description="RRM" evidence="2">
    <location>
        <begin position="127"/>
        <end position="180"/>
    </location>
</feature>
<dbReference type="Pfam" id="PF23085">
    <property type="entry name" value="RRM_PARP14_3"/>
    <property type="match status" value="1"/>
</dbReference>
<comment type="caution">
    <text evidence="3">The sequence shown here is derived from an EMBL/GenBank/DDBJ whole genome shotgun (WGS) entry which is preliminary data.</text>
</comment>
<keyword evidence="4" id="KW-1185">Reference proteome</keyword>
<dbReference type="InterPro" id="IPR035979">
    <property type="entry name" value="RBD_domain_sf"/>
</dbReference>
<evidence type="ECO:0000313" key="4">
    <source>
        <dbReference type="Proteomes" id="UP001159427"/>
    </source>
</evidence>